<dbReference type="Gene3D" id="1.10.1740.10">
    <property type="match status" value="1"/>
</dbReference>
<keyword evidence="4" id="KW-0238">DNA-binding</keyword>
<accession>A0A0L8AGQ0</accession>
<protein>
    <recommendedName>
        <fullName evidence="10">RNA polymerase subunit sigma-70</fullName>
    </recommendedName>
</protein>
<name>A0A0L8AGQ0_9BACT</name>
<comment type="caution">
    <text evidence="8">The sequence shown here is derived from an EMBL/GenBank/DDBJ whole genome shotgun (WGS) entry which is preliminary data.</text>
</comment>
<dbReference type="OrthoDB" id="9784272at2"/>
<reference evidence="9" key="1">
    <citation type="submission" date="2014-11" db="EMBL/GenBank/DDBJ databases">
        <title>Genome sequencing of Roseivirga sp. D-25.</title>
        <authorList>
            <person name="Selvaratnam C."/>
            <person name="Thevarajoo S."/>
            <person name="Goh K.M."/>
            <person name="Eee R."/>
            <person name="Chan K.-G."/>
            <person name="Chong C.S."/>
        </authorList>
    </citation>
    <scope>NUCLEOTIDE SEQUENCE [LARGE SCALE GENOMIC DNA]</scope>
    <source>
        <strain evidence="9">D-25</strain>
    </source>
</reference>
<feature type="domain" description="RNA polymerase sigma-70 region 2" evidence="6">
    <location>
        <begin position="21"/>
        <end position="87"/>
    </location>
</feature>
<dbReference type="SUPFAM" id="SSF88946">
    <property type="entry name" value="Sigma2 domain of RNA polymerase sigma factors"/>
    <property type="match status" value="1"/>
</dbReference>
<evidence type="ECO:0000256" key="2">
    <source>
        <dbReference type="ARBA" id="ARBA00023015"/>
    </source>
</evidence>
<evidence type="ECO:0000259" key="7">
    <source>
        <dbReference type="Pfam" id="PF04545"/>
    </source>
</evidence>
<gene>
    <name evidence="8" type="ORF">OB69_17620</name>
</gene>
<dbReference type="GO" id="GO:0003677">
    <property type="term" value="F:DNA binding"/>
    <property type="evidence" value="ECO:0007669"/>
    <property type="project" value="UniProtKB-KW"/>
</dbReference>
<dbReference type="Gene3D" id="1.10.10.10">
    <property type="entry name" value="Winged helix-like DNA-binding domain superfamily/Winged helix DNA-binding domain"/>
    <property type="match status" value="1"/>
</dbReference>
<dbReference type="InterPro" id="IPR013325">
    <property type="entry name" value="RNA_pol_sigma_r2"/>
</dbReference>
<evidence type="ECO:0000256" key="1">
    <source>
        <dbReference type="ARBA" id="ARBA00010641"/>
    </source>
</evidence>
<evidence type="ECO:0000256" key="4">
    <source>
        <dbReference type="ARBA" id="ARBA00023125"/>
    </source>
</evidence>
<evidence type="ECO:0000313" key="8">
    <source>
        <dbReference type="EMBL" id="KOF01432.1"/>
    </source>
</evidence>
<evidence type="ECO:0000313" key="9">
    <source>
        <dbReference type="Proteomes" id="UP000036908"/>
    </source>
</evidence>
<comment type="similarity">
    <text evidence="1">Belongs to the sigma-70 factor family. ECF subfamily.</text>
</comment>
<feature type="domain" description="RNA polymerase sigma-70 region 4" evidence="7">
    <location>
        <begin position="123"/>
        <end position="172"/>
    </location>
</feature>
<dbReference type="CDD" id="cd06171">
    <property type="entry name" value="Sigma70_r4"/>
    <property type="match status" value="1"/>
</dbReference>
<dbReference type="InterPro" id="IPR007630">
    <property type="entry name" value="RNA_pol_sigma70_r4"/>
</dbReference>
<evidence type="ECO:0008006" key="10">
    <source>
        <dbReference type="Google" id="ProtNLM"/>
    </source>
</evidence>
<dbReference type="PANTHER" id="PTHR43133">
    <property type="entry name" value="RNA POLYMERASE ECF-TYPE SIGMA FACTO"/>
    <property type="match status" value="1"/>
</dbReference>
<dbReference type="InterPro" id="IPR036388">
    <property type="entry name" value="WH-like_DNA-bd_sf"/>
</dbReference>
<dbReference type="SUPFAM" id="SSF88659">
    <property type="entry name" value="Sigma3 and sigma4 domains of RNA polymerase sigma factors"/>
    <property type="match status" value="1"/>
</dbReference>
<proteinExistence type="inferred from homology"/>
<dbReference type="EMBL" id="JSVA01000027">
    <property type="protein sequence ID" value="KOF01432.1"/>
    <property type="molecule type" value="Genomic_DNA"/>
</dbReference>
<evidence type="ECO:0000259" key="6">
    <source>
        <dbReference type="Pfam" id="PF04542"/>
    </source>
</evidence>
<dbReference type="GO" id="GO:0006352">
    <property type="term" value="P:DNA-templated transcription initiation"/>
    <property type="evidence" value="ECO:0007669"/>
    <property type="project" value="InterPro"/>
</dbReference>
<dbReference type="PANTHER" id="PTHR43133:SF62">
    <property type="entry name" value="RNA POLYMERASE SIGMA FACTOR SIGZ"/>
    <property type="match status" value="1"/>
</dbReference>
<evidence type="ECO:0000256" key="5">
    <source>
        <dbReference type="ARBA" id="ARBA00023163"/>
    </source>
</evidence>
<dbReference type="AlphaFoldDB" id="A0A0L8AGQ0"/>
<dbReference type="InterPro" id="IPR007627">
    <property type="entry name" value="RNA_pol_sigma70_r2"/>
</dbReference>
<dbReference type="GO" id="GO:0016987">
    <property type="term" value="F:sigma factor activity"/>
    <property type="evidence" value="ECO:0007669"/>
    <property type="project" value="UniProtKB-KW"/>
</dbReference>
<keyword evidence="2" id="KW-0805">Transcription regulation</keyword>
<sequence length="176" mass="20458">MEEQELILKLKNQDKDALSYLYDKYGAALYGAVQRIVQDDDVTAEVVQDIFLKIWNKIEMYDPQKGRLFTWMLNLSRNAAIDKIRSKEIKRSAKTDSIDEYVYTIDRQNSTETSVDGIGVRALMDDLVEEQRFVLLKVYFEGFSHSEIADEYDIPLGTVKSRLRSALKHLRNKVQL</sequence>
<keyword evidence="9" id="KW-1185">Reference proteome</keyword>
<keyword evidence="3" id="KW-0731">Sigma factor</keyword>
<dbReference type="InterPro" id="IPR014284">
    <property type="entry name" value="RNA_pol_sigma-70_dom"/>
</dbReference>
<evidence type="ECO:0000256" key="3">
    <source>
        <dbReference type="ARBA" id="ARBA00023082"/>
    </source>
</evidence>
<dbReference type="InterPro" id="IPR039425">
    <property type="entry name" value="RNA_pol_sigma-70-like"/>
</dbReference>
<dbReference type="Pfam" id="PF04545">
    <property type="entry name" value="Sigma70_r4"/>
    <property type="match status" value="1"/>
</dbReference>
<organism evidence="8 9">
    <name type="scientific">Roseivirga seohaensis subsp. aquiponti</name>
    <dbReference type="NCBI Taxonomy" id="1566026"/>
    <lineage>
        <taxon>Bacteria</taxon>
        <taxon>Pseudomonadati</taxon>
        <taxon>Bacteroidota</taxon>
        <taxon>Cytophagia</taxon>
        <taxon>Cytophagales</taxon>
        <taxon>Roseivirgaceae</taxon>
        <taxon>Roseivirga</taxon>
    </lineage>
</organism>
<dbReference type="InterPro" id="IPR013324">
    <property type="entry name" value="RNA_pol_sigma_r3/r4-like"/>
</dbReference>
<dbReference type="PATRIC" id="fig|1566026.4.peg.1968"/>
<keyword evidence="5" id="KW-0804">Transcription</keyword>
<dbReference type="Proteomes" id="UP000036908">
    <property type="component" value="Unassembled WGS sequence"/>
</dbReference>
<dbReference type="Pfam" id="PF04542">
    <property type="entry name" value="Sigma70_r2"/>
    <property type="match status" value="1"/>
</dbReference>
<dbReference type="NCBIfam" id="TIGR02937">
    <property type="entry name" value="sigma70-ECF"/>
    <property type="match status" value="1"/>
</dbReference>